<name>A0A0A9CE53_ARUDO</name>
<reference evidence="1" key="1">
    <citation type="submission" date="2014-09" db="EMBL/GenBank/DDBJ databases">
        <authorList>
            <person name="Magalhaes I.L.F."/>
            <person name="Oliveira U."/>
            <person name="Santos F.R."/>
            <person name="Vidigal T.H.D.A."/>
            <person name="Brescovit A.D."/>
            <person name="Santos A.J."/>
        </authorList>
    </citation>
    <scope>NUCLEOTIDE SEQUENCE</scope>
    <source>
        <tissue evidence="1">Shoot tissue taken approximately 20 cm above the soil surface</tissue>
    </source>
</reference>
<proteinExistence type="predicted"/>
<protein>
    <recommendedName>
        <fullName evidence="2">Cathepsin propeptide inhibitor domain-containing protein</fullName>
    </recommendedName>
</protein>
<reference evidence="1" key="2">
    <citation type="journal article" date="2015" name="Data Brief">
        <title>Shoot transcriptome of the giant reed, Arundo donax.</title>
        <authorList>
            <person name="Barrero R.A."/>
            <person name="Guerrero F.D."/>
            <person name="Moolhuijzen P."/>
            <person name="Goolsby J.A."/>
            <person name="Tidwell J."/>
            <person name="Bellgard S.E."/>
            <person name="Bellgard M.I."/>
        </authorList>
    </citation>
    <scope>NUCLEOTIDE SEQUENCE</scope>
    <source>
        <tissue evidence="1">Shoot tissue taken approximately 20 cm above the soil surface</tissue>
    </source>
</reference>
<dbReference type="Gene3D" id="1.10.287.2250">
    <property type="match status" value="1"/>
</dbReference>
<dbReference type="AlphaFoldDB" id="A0A0A9CE53"/>
<organism evidence="1">
    <name type="scientific">Arundo donax</name>
    <name type="common">Giant reed</name>
    <name type="synonym">Donax arundinaceus</name>
    <dbReference type="NCBI Taxonomy" id="35708"/>
    <lineage>
        <taxon>Eukaryota</taxon>
        <taxon>Viridiplantae</taxon>
        <taxon>Streptophyta</taxon>
        <taxon>Embryophyta</taxon>
        <taxon>Tracheophyta</taxon>
        <taxon>Spermatophyta</taxon>
        <taxon>Magnoliopsida</taxon>
        <taxon>Liliopsida</taxon>
        <taxon>Poales</taxon>
        <taxon>Poaceae</taxon>
        <taxon>PACMAD clade</taxon>
        <taxon>Arundinoideae</taxon>
        <taxon>Arundineae</taxon>
        <taxon>Arundo</taxon>
    </lineage>
</organism>
<dbReference type="EMBL" id="GBRH01224024">
    <property type="protein sequence ID" value="JAD73871.1"/>
    <property type="molecule type" value="Transcribed_RNA"/>
</dbReference>
<evidence type="ECO:0008006" key="2">
    <source>
        <dbReference type="Google" id="ProtNLM"/>
    </source>
</evidence>
<sequence>MPGELPDGYRPGKDVLGEHLVSDETIWVLYENWCKAYNKERNYAEMVCRFDQFKMNAILVHGHNCGFSGRMILGEFADGRERKPLPAEKYLILKEVVSTPAINIHESPSTLN</sequence>
<evidence type="ECO:0000313" key="1">
    <source>
        <dbReference type="EMBL" id="JAD73871.1"/>
    </source>
</evidence>
<accession>A0A0A9CE53</accession>